<evidence type="ECO:0000313" key="3">
    <source>
        <dbReference type="Proteomes" id="UP000027222"/>
    </source>
</evidence>
<evidence type="ECO:0000256" key="1">
    <source>
        <dbReference type="SAM" id="MobiDB-lite"/>
    </source>
</evidence>
<feature type="region of interest" description="Disordered" evidence="1">
    <location>
        <begin position="1"/>
        <end position="36"/>
    </location>
</feature>
<name>A0A067SZ24_GALM3</name>
<gene>
    <name evidence="2" type="ORF">GALMADRAFT_74321</name>
</gene>
<accession>A0A067SZ24</accession>
<evidence type="ECO:0000313" key="2">
    <source>
        <dbReference type="EMBL" id="KDR71988.1"/>
    </source>
</evidence>
<reference evidence="3" key="1">
    <citation type="journal article" date="2014" name="Proc. Natl. Acad. Sci. U.S.A.">
        <title>Extensive sampling of basidiomycete genomes demonstrates inadequacy of the white-rot/brown-rot paradigm for wood decay fungi.</title>
        <authorList>
            <person name="Riley R."/>
            <person name="Salamov A.A."/>
            <person name="Brown D.W."/>
            <person name="Nagy L.G."/>
            <person name="Floudas D."/>
            <person name="Held B.W."/>
            <person name="Levasseur A."/>
            <person name="Lombard V."/>
            <person name="Morin E."/>
            <person name="Otillar R."/>
            <person name="Lindquist E.A."/>
            <person name="Sun H."/>
            <person name="LaButti K.M."/>
            <person name="Schmutz J."/>
            <person name="Jabbour D."/>
            <person name="Luo H."/>
            <person name="Baker S.E."/>
            <person name="Pisabarro A.G."/>
            <person name="Walton J.D."/>
            <person name="Blanchette R.A."/>
            <person name="Henrissat B."/>
            <person name="Martin F."/>
            <person name="Cullen D."/>
            <person name="Hibbett D.S."/>
            <person name="Grigoriev I.V."/>
        </authorList>
    </citation>
    <scope>NUCLEOTIDE SEQUENCE [LARGE SCALE GENOMIC DNA]</scope>
    <source>
        <strain evidence="3">CBS 339.88</strain>
    </source>
</reference>
<proteinExistence type="predicted"/>
<organism evidence="2 3">
    <name type="scientific">Galerina marginata (strain CBS 339.88)</name>
    <dbReference type="NCBI Taxonomy" id="685588"/>
    <lineage>
        <taxon>Eukaryota</taxon>
        <taxon>Fungi</taxon>
        <taxon>Dikarya</taxon>
        <taxon>Basidiomycota</taxon>
        <taxon>Agaricomycotina</taxon>
        <taxon>Agaricomycetes</taxon>
        <taxon>Agaricomycetidae</taxon>
        <taxon>Agaricales</taxon>
        <taxon>Agaricineae</taxon>
        <taxon>Strophariaceae</taxon>
        <taxon>Galerina</taxon>
    </lineage>
</organism>
<dbReference type="Proteomes" id="UP000027222">
    <property type="component" value="Unassembled WGS sequence"/>
</dbReference>
<dbReference type="HOGENOM" id="CLU_099898_0_0_1"/>
<dbReference type="STRING" id="685588.A0A067SZ24"/>
<dbReference type="OrthoDB" id="2993529at2759"/>
<feature type="compositionally biased region" description="Polar residues" evidence="1">
    <location>
        <begin position="1"/>
        <end position="15"/>
    </location>
</feature>
<dbReference type="EMBL" id="KL142390">
    <property type="protein sequence ID" value="KDR71988.1"/>
    <property type="molecule type" value="Genomic_DNA"/>
</dbReference>
<protein>
    <submittedName>
        <fullName evidence="2">Uncharacterized protein</fullName>
    </submittedName>
</protein>
<keyword evidence="3" id="KW-1185">Reference proteome</keyword>
<dbReference type="AlphaFoldDB" id="A0A067SZ24"/>
<sequence length="266" mass="30730">MSILTSSTINAVSSTRIRHTQSKSAPLTAKQKKERTAKRLDNQAAIDEAIDEWFSSTISKAHELAERFDKKPRELLDRFFHGGARMVHHHEKINPHNAFISLKAQELRDDGHTMSLVDIQREFKHEYNALRDEEREELIKEFKENVDNTKHIPRPSPRGRIQDFSNTVRNIIMLIDGLKTRVGVEGFFCLVRNTPTYHINPQWYFTSEALAGYMKIAAKKWNTHDVGTKVEAFAIAGCDAASKYCLLSPYHQEVIYVLCRRPFDYL</sequence>